<keyword evidence="4 5" id="KW-0472">Membrane</keyword>
<feature type="transmembrane region" description="Helical" evidence="5">
    <location>
        <begin position="143"/>
        <end position="165"/>
    </location>
</feature>
<organism evidence="6 7">
    <name type="scientific">Thermomonas fusca</name>
    <dbReference type="NCBI Taxonomy" id="215690"/>
    <lineage>
        <taxon>Bacteria</taxon>
        <taxon>Pseudomonadati</taxon>
        <taxon>Pseudomonadota</taxon>
        <taxon>Gammaproteobacteria</taxon>
        <taxon>Lysobacterales</taxon>
        <taxon>Lysobacteraceae</taxon>
        <taxon>Thermomonas</taxon>
    </lineage>
</organism>
<feature type="transmembrane region" description="Helical" evidence="5">
    <location>
        <begin position="62"/>
        <end position="87"/>
    </location>
</feature>
<reference evidence="6 7" key="1">
    <citation type="submission" date="2019-04" db="EMBL/GenBank/DDBJ databases">
        <authorList>
            <person name="Grouzdev D.S."/>
            <person name="Nazina T.N."/>
        </authorList>
    </citation>
    <scope>NUCLEOTIDE SEQUENCE [LARGE SCALE GENOMIC DNA]</scope>
    <source>
        <strain evidence="6 7">SHC 3-19</strain>
    </source>
</reference>
<keyword evidence="3 5" id="KW-1133">Transmembrane helix</keyword>
<comment type="caution">
    <text evidence="6">The sequence shown here is derived from an EMBL/GenBank/DDBJ whole genome shotgun (WGS) entry which is preliminary data.</text>
</comment>
<evidence type="ECO:0000256" key="2">
    <source>
        <dbReference type="ARBA" id="ARBA00022692"/>
    </source>
</evidence>
<evidence type="ECO:0000313" key="7">
    <source>
        <dbReference type="Proteomes" id="UP000308508"/>
    </source>
</evidence>
<dbReference type="AlphaFoldDB" id="A0A5R9PEX4"/>
<evidence type="ECO:0000256" key="3">
    <source>
        <dbReference type="ARBA" id="ARBA00022989"/>
    </source>
</evidence>
<sequence length="182" mass="19552">MGFRRRCRGFRRTPACAAGGRRHHRSRPGWFRQETTMETVQMQTMSTAQGERGWAAGAHAGALLLAFMTSWSAGVAGMLAGLAIFFLKKSDSAFVAEHAREAFNFNLTMFLLTCALAIIGVVLVGATVLTLGLGAIVTLPAGLVLLLLAGAVAVSWLVCSVIATFKALNGESYRYPFTLRLL</sequence>
<evidence type="ECO:0000256" key="5">
    <source>
        <dbReference type="SAM" id="Phobius"/>
    </source>
</evidence>
<dbReference type="InterPro" id="IPR019109">
    <property type="entry name" value="MamF_MmsF"/>
</dbReference>
<keyword evidence="7" id="KW-1185">Reference proteome</keyword>
<feature type="transmembrane region" description="Helical" evidence="5">
    <location>
        <begin position="107"/>
        <end position="137"/>
    </location>
</feature>
<evidence type="ECO:0000256" key="4">
    <source>
        <dbReference type="ARBA" id="ARBA00023136"/>
    </source>
</evidence>
<dbReference type="Pfam" id="PF09685">
    <property type="entry name" value="MamF_MmsF"/>
    <property type="match status" value="1"/>
</dbReference>
<evidence type="ECO:0000313" key="6">
    <source>
        <dbReference type="EMBL" id="TLX21617.1"/>
    </source>
</evidence>
<evidence type="ECO:0000256" key="1">
    <source>
        <dbReference type="ARBA" id="ARBA00004141"/>
    </source>
</evidence>
<comment type="subcellular location">
    <subcellularLocation>
        <location evidence="1">Membrane</location>
        <topology evidence="1">Multi-pass membrane protein</topology>
    </subcellularLocation>
</comment>
<dbReference type="Proteomes" id="UP000308508">
    <property type="component" value="Unassembled WGS sequence"/>
</dbReference>
<dbReference type="EMBL" id="SROY01000003">
    <property type="protein sequence ID" value="TLX21617.1"/>
    <property type="molecule type" value="Genomic_DNA"/>
</dbReference>
<keyword evidence="2 5" id="KW-0812">Transmembrane</keyword>
<accession>A0A5R9PEX4</accession>
<proteinExistence type="predicted"/>
<dbReference type="STRING" id="1123377.GCA_000423885_01299"/>
<name>A0A5R9PEX4_9GAMM</name>
<protein>
    <submittedName>
        <fullName evidence="6">DUF4870 domain-containing protein</fullName>
    </submittedName>
</protein>
<gene>
    <name evidence="6" type="ORF">E5S66_08810</name>
</gene>